<evidence type="ECO:0000256" key="4">
    <source>
        <dbReference type="ARBA" id="ARBA00023211"/>
    </source>
</evidence>
<name>A9MBT8_BRUC2</name>
<keyword evidence="3 6" id="KW-0378">Hydrolase</keyword>
<dbReference type="Pfam" id="PF13382">
    <property type="entry name" value="Adenine_deam_C"/>
    <property type="match status" value="1"/>
</dbReference>
<gene>
    <name evidence="6 9" type="primary">ade</name>
    <name evidence="9" type="ordered locus">BCAN_B0653</name>
</gene>
<evidence type="ECO:0000256" key="1">
    <source>
        <dbReference type="ARBA" id="ARBA00006773"/>
    </source>
</evidence>
<evidence type="ECO:0000313" key="10">
    <source>
        <dbReference type="Proteomes" id="UP000001385"/>
    </source>
</evidence>
<dbReference type="AlphaFoldDB" id="A9MBT8"/>
<dbReference type="GO" id="GO:0006146">
    <property type="term" value="P:adenine catabolic process"/>
    <property type="evidence" value="ECO:0007669"/>
    <property type="project" value="InterPro"/>
</dbReference>
<feature type="domain" description="Amidohydrolase-related" evidence="7">
    <location>
        <begin position="113"/>
        <end position="378"/>
    </location>
</feature>
<dbReference type="Gene3D" id="2.30.40.10">
    <property type="entry name" value="Urease, subunit C, domain 1"/>
    <property type="match status" value="1"/>
</dbReference>
<feature type="domain" description="Adenine deaminase C-terminal" evidence="8">
    <location>
        <begin position="442"/>
        <end position="609"/>
    </location>
</feature>
<evidence type="ECO:0000259" key="8">
    <source>
        <dbReference type="Pfam" id="PF13382"/>
    </source>
</evidence>
<organism evidence="9 10">
    <name type="scientific">Brucella canis (strain ATCC 23365 / NCTC 10854 / RM-666)</name>
    <dbReference type="NCBI Taxonomy" id="483179"/>
    <lineage>
        <taxon>Bacteria</taxon>
        <taxon>Pseudomonadati</taxon>
        <taxon>Pseudomonadota</taxon>
        <taxon>Alphaproteobacteria</taxon>
        <taxon>Hyphomicrobiales</taxon>
        <taxon>Brucellaceae</taxon>
        <taxon>Brucella/Ochrobactrum group</taxon>
        <taxon>Brucella</taxon>
    </lineage>
</organism>
<dbReference type="InterPro" id="IPR011059">
    <property type="entry name" value="Metal-dep_hydrolase_composite"/>
</dbReference>
<evidence type="ECO:0000256" key="5">
    <source>
        <dbReference type="ARBA" id="ARBA00047720"/>
    </source>
</evidence>
<evidence type="ECO:0000256" key="2">
    <source>
        <dbReference type="ARBA" id="ARBA00012782"/>
    </source>
</evidence>
<dbReference type="PANTHER" id="PTHR11113">
    <property type="entry name" value="N-ACETYLGLUCOSAMINE-6-PHOSPHATE DEACETYLASE"/>
    <property type="match status" value="1"/>
</dbReference>
<dbReference type="InterPro" id="IPR006679">
    <property type="entry name" value="Adenine_deam"/>
</dbReference>
<protein>
    <recommendedName>
        <fullName evidence="2 6">Adenine deaminase</fullName>
        <shortName evidence="6">Adenase</shortName>
        <shortName evidence="6">Adenine aminase</shortName>
        <ecNumber evidence="2 6">3.5.4.2</ecNumber>
    </recommendedName>
</protein>
<dbReference type="NCBIfam" id="TIGR01178">
    <property type="entry name" value="ade"/>
    <property type="match status" value="1"/>
</dbReference>
<comment type="similarity">
    <text evidence="1 6">Belongs to the metallo-dependent hydrolases superfamily. Adenine deaminase family.</text>
</comment>
<dbReference type="Pfam" id="PF01979">
    <property type="entry name" value="Amidohydro_1"/>
    <property type="match status" value="1"/>
</dbReference>
<comment type="catalytic activity">
    <reaction evidence="5 6">
        <text>adenine + H2O + H(+) = hypoxanthine + NH4(+)</text>
        <dbReference type="Rhea" id="RHEA:23688"/>
        <dbReference type="ChEBI" id="CHEBI:15377"/>
        <dbReference type="ChEBI" id="CHEBI:15378"/>
        <dbReference type="ChEBI" id="CHEBI:16708"/>
        <dbReference type="ChEBI" id="CHEBI:17368"/>
        <dbReference type="ChEBI" id="CHEBI:28938"/>
        <dbReference type="EC" id="3.5.4.2"/>
    </reaction>
</comment>
<dbReference type="Proteomes" id="UP000001385">
    <property type="component" value="Chromosome II"/>
</dbReference>
<dbReference type="KEGG" id="bcs:BCAN_B0653"/>
<accession>A9MBT8</accession>
<dbReference type="HOGENOM" id="CLU_027935_0_0_5"/>
<keyword evidence="4 6" id="KW-0464">Manganese</keyword>
<dbReference type="EC" id="3.5.4.2" evidence="2 6"/>
<sequence length="613" mass="66256">MLVNPQKANCKQVLMIADAQMQAPVENQVYCGLRHCDSFCELIPMKGCEAMLEWMIDQGAGREPADIVLKGGRFLDLITGELVESDIAICEDRIVGTFGTYRGKHEIDVSGRIVVPGFIDTHLHIESSQVTPHEFDRCVLPQGVTTAICDPHEIANVLGAEGIRFFLDSALETVIDIRVQLSSCVPATHMETSGVELLIDDLLPFADHPKVIGLAEFMNFPGVLAKDPECMAKLRAFQGRHIDGHAPLLRGLDLNGYIAAGIRTEHEATNAEEALEKLRKGMYVLVREGSVSKDLKALMPIITERHAQFLVLCTDDRNPLDIADQGHLDYLIRTAIAGGVEPLAIYRAASVSAARAFGLFDRGLVAPGQRADLVVVDSLEGCHAEIVLSAGRVVSEALFAARKPVAEVGRNSVKAPRVTASNFRSQSNSGKTRAIGIVPGKIITQNLEFDLKVGPNGVEPDLERDVVKVAVIERHGKNGNIATGFVHGFGLKAGAIASTVSHDSHNICVVGASDEDIATAANRLGEIEGGFVVVRDGKVLAEMPLPIAGLMSTEPYETVREALRKLRHAAEDLGSVLEEPFLQLAFIALPVIPHLKITDRGLVDVDKFEFVGN</sequence>
<dbReference type="EMBL" id="CP000873">
    <property type="protein sequence ID" value="ABX63825.1"/>
    <property type="molecule type" value="Genomic_DNA"/>
</dbReference>
<dbReference type="InterPro" id="IPR026912">
    <property type="entry name" value="Adenine_deam_C"/>
</dbReference>
<dbReference type="PANTHER" id="PTHR11113:SF2">
    <property type="entry name" value="ADENINE DEAMINASE"/>
    <property type="match status" value="1"/>
</dbReference>
<dbReference type="SUPFAM" id="SSF51338">
    <property type="entry name" value="Composite domain of metallo-dependent hydrolases"/>
    <property type="match status" value="1"/>
</dbReference>
<keyword evidence="10" id="KW-1185">Reference proteome</keyword>
<dbReference type="InterPro" id="IPR006680">
    <property type="entry name" value="Amidohydro-rel"/>
</dbReference>
<dbReference type="Gene3D" id="3.20.20.140">
    <property type="entry name" value="Metal-dependent hydrolases"/>
    <property type="match status" value="1"/>
</dbReference>
<evidence type="ECO:0000313" key="9">
    <source>
        <dbReference type="EMBL" id="ABX63825.1"/>
    </source>
</evidence>
<reference evidence="9 10" key="1">
    <citation type="submission" date="2007-10" db="EMBL/GenBank/DDBJ databases">
        <title>Brucella canis ATCC 23365 whole genome shotgun sequencing project.</title>
        <authorList>
            <person name="Setubal J.C."/>
            <person name="Bowns C."/>
            <person name="Boyle S."/>
            <person name="Crasta O.R."/>
            <person name="Czar M.J."/>
            <person name="Dharmanolla C."/>
            <person name="Gillespie J.J."/>
            <person name="Kenyon R.W."/>
            <person name="Lu J."/>
            <person name="Mane S."/>
            <person name="Mohapatra S."/>
            <person name="Nagrani S."/>
            <person name="Purkayastha A."/>
            <person name="Rajasimha H.K."/>
            <person name="Shallom J.M."/>
            <person name="Shallom S."/>
            <person name="Shukla M."/>
            <person name="Snyder E.E."/>
            <person name="Sobral B.W."/>
            <person name="Wattam A.R."/>
            <person name="Will R."/>
            <person name="Williams K."/>
            <person name="Yoo H."/>
            <person name="Bruce D."/>
            <person name="Detter C."/>
            <person name="Munk C."/>
            <person name="Brettin T.S."/>
        </authorList>
    </citation>
    <scope>NUCLEOTIDE SEQUENCE [LARGE SCALE GENOMIC DNA]</scope>
    <source>
        <strain evidence="10">ATCC 23365 / NCTC 10854 / RM-666</strain>
    </source>
</reference>
<dbReference type="InterPro" id="IPR032466">
    <property type="entry name" value="Metal_Hydrolase"/>
</dbReference>
<dbReference type="CDD" id="cd01295">
    <property type="entry name" value="AdeC"/>
    <property type="match status" value="1"/>
</dbReference>
<evidence type="ECO:0000256" key="6">
    <source>
        <dbReference type="HAMAP-Rule" id="MF_01518"/>
    </source>
</evidence>
<dbReference type="GO" id="GO:0000034">
    <property type="term" value="F:adenine deaminase activity"/>
    <property type="evidence" value="ECO:0007669"/>
    <property type="project" value="UniProtKB-UniRule"/>
</dbReference>
<evidence type="ECO:0000256" key="3">
    <source>
        <dbReference type="ARBA" id="ARBA00022801"/>
    </source>
</evidence>
<dbReference type="SUPFAM" id="SSF51556">
    <property type="entry name" value="Metallo-dependent hydrolases"/>
    <property type="match status" value="1"/>
</dbReference>
<evidence type="ECO:0000259" key="7">
    <source>
        <dbReference type="Pfam" id="PF01979"/>
    </source>
</evidence>
<proteinExistence type="inferred from homology"/>
<comment type="cofactor">
    <cofactor evidence="6">
        <name>Mn(2+)</name>
        <dbReference type="ChEBI" id="CHEBI:29035"/>
    </cofactor>
</comment>
<dbReference type="HAMAP" id="MF_01518">
    <property type="entry name" value="Adenine_deamin"/>
    <property type="match status" value="1"/>
</dbReference>